<evidence type="ECO:0000256" key="1">
    <source>
        <dbReference type="SAM" id="MobiDB-lite"/>
    </source>
</evidence>
<keyword evidence="3" id="KW-1185">Reference proteome</keyword>
<reference evidence="2 3" key="1">
    <citation type="submission" date="2024-11" db="EMBL/GenBank/DDBJ databases">
        <title>A near-complete genome assembly of Cinchona calisaya.</title>
        <authorList>
            <person name="Lian D.C."/>
            <person name="Zhao X.W."/>
            <person name="Wei L."/>
        </authorList>
    </citation>
    <scope>NUCLEOTIDE SEQUENCE [LARGE SCALE GENOMIC DNA]</scope>
    <source>
        <tissue evidence="2">Nenye</tissue>
    </source>
</reference>
<accession>A0ABD3AKY7</accession>
<feature type="compositionally biased region" description="Basic and acidic residues" evidence="1">
    <location>
        <begin position="27"/>
        <end position="37"/>
    </location>
</feature>
<evidence type="ECO:0000313" key="2">
    <source>
        <dbReference type="EMBL" id="KAL3531840.1"/>
    </source>
</evidence>
<dbReference type="PANTHER" id="PTHR38527:SF4">
    <property type="entry name" value="OS05G0461600 PROTEIN"/>
    <property type="match status" value="1"/>
</dbReference>
<sequence>MSQKSSRHQRKPSQGVFVIPDNLTDPLPKDDAEKSNKDAAPGSTGSAAAQPPLMAEKGGVPLPPSPSPPAKSSEEMSTDNPPKSSKASHVTGSDE</sequence>
<organism evidence="2 3">
    <name type="scientific">Cinchona calisaya</name>
    <dbReference type="NCBI Taxonomy" id="153742"/>
    <lineage>
        <taxon>Eukaryota</taxon>
        <taxon>Viridiplantae</taxon>
        <taxon>Streptophyta</taxon>
        <taxon>Embryophyta</taxon>
        <taxon>Tracheophyta</taxon>
        <taxon>Spermatophyta</taxon>
        <taxon>Magnoliopsida</taxon>
        <taxon>eudicotyledons</taxon>
        <taxon>Gunneridae</taxon>
        <taxon>Pentapetalae</taxon>
        <taxon>asterids</taxon>
        <taxon>lamiids</taxon>
        <taxon>Gentianales</taxon>
        <taxon>Rubiaceae</taxon>
        <taxon>Cinchonoideae</taxon>
        <taxon>Cinchoneae</taxon>
        <taxon>Cinchona</taxon>
    </lineage>
</organism>
<feature type="compositionally biased region" description="Polar residues" evidence="1">
    <location>
        <begin position="78"/>
        <end position="95"/>
    </location>
</feature>
<evidence type="ECO:0000313" key="3">
    <source>
        <dbReference type="Proteomes" id="UP001630127"/>
    </source>
</evidence>
<feature type="compositionally biased region" description="Basic residues" evidence="1">
    <location>
        <begin position="1"/>
        <end position="11"/>
    </location>
</feature>
<dbReference type="AlphaFoldDB" id="A0ABD3AKY7"/>
<protein>
    <submittedName>
        <fullName evidence="2">Uncharacterized protein</fullName>
    </submittedName>
</protein>
<comment type="caution">
    <text evidence="2">The sequence shown here is derived from an EMBL/GenBank/DDBJ whole genome shotgun (WGS) entry which is preliminary data.</text>
</comment>
<name>A0ABD3AKY7_9GENT</name>
<feature type="region of interest" description="Disordered" evidence="1">
    <location>
        <begin position="1"/>
        <end position="95"/>
    </location>
</feature>
<dbReference type="PANTHER" id="PTHR38527">
    <property type="entry name" value="OS01G0838200 PROTEIN"/>
    <property type="match status" value="1"/>
</dbReference>
<gene>
    <name evidence="2" type="ORF">ACH5RR_005361</name>
</gene>
<proteinExistence type="predicted"/>
<dbReference type="Proteomes" id="UP001630127">
    <property type="component" value="Unassembled WGS sequence"/>
</dbReference>
<dbReference type="EMBL" id="JBJUIK010000003">
    <property type="protein sequence ID" value="KAL3531840.1"/>
    <property type="molecule type" value="Genomic_DNA"/>
</dbReference>